<evidence type="ECO:0000256" key="7">
    <source>
        <dbReference type="ARBA" id="ARBA00023136"/>
    </source>
</evidence>
<feature type="domain" description="Wax synthase" evidence="9">
    <location>
        <begin position="186"/>
        <end position="263"/>
    </location>
</feature>
<proteinExistence type="inferred from homology"/>
<evidence type="ECO:0000256" key="2">
    <source>
        <dbReference type="ARBA" id="ARBA00005179"/>
    </source>
</evidence>
<evidence type="ECO:0000256" key="3">
    <source>
        <dbReference type="ARBA" id="ARBA00007282"/>
    </source>
</evidence>
<dbReference type="InterPro" id="IPR032805">
    <property type="entry name" value="Wax_synthase_dom"/>
</dbReference>
<feature type="transmembrane region" description="Helical" evidence="8">
    <location>
        <begin position="215"/>
        <end position="243"/>
    </location>
</feature>
<evidence type="ECO:0000256" key="5">
    <source>
        <dbReference type="ARBA" id="ARBA00022692"/>
    </source>
</evidence>
<evidence type="ECO:0000313" key="11">
    <source>
        <dbReference type="Proteomes" id="UP001556367"/>
    </source>
</evidence>
<dbReference type="InterPro" id="IPR044851">
    <property type="entry name" value="Wax_synthase"/>
</dbReference>
<organism evidence="10 11">
    <name type="scientific">Hohenbuehelia grisea</name>
    <dbReference type="NCBI Taxonomy" id="104357"/>
    <lineage>
        <taxon>Eukaryota</taxon>
        <taxon>Fungi</taxon>
        <taxon>Dikarya</taxon>
        <taxon>Basidiomycota</taxon>
        <taxon>Agaricomycotina</taxon>
        <taxon>Agaricomycetes</taxon>
        <taxon>Agaricomycetidae</taxon>
        <taxon>Agaricales</taxon>
        <taxon>Pleurotineae</taxon>
        <taxon>Pleurotaceae</taxon>
        <taxon>Hohenbuehelia</taxon>
    </lineage>
</organism>
<dbReference type="PANTHER" id="PTHR31595">
    <property type="entry name" value="LONG-CHAIN-ALCOHOL O-FATTY-ACYLTRANSFERASE 3-RELATED"/>
    <property type="match status" value="1"/>
</dbReference>
<comment type="subcellular location">
    <subcellularLocation>
        <location evidence="1">Membrane</location>
        <topology evidence="1">Multi-pass membrane protein</topology>
    </subcellularLocation>
</comment>
<evidence type="ECO:0000313" key="10">
    <source>
        <dbReference type="EMBL" id="KAL0961365.1"/>
    </source>
</evidence>
<keyword evidence="7 8" id="KW-0472">Membrane</keyword>
<comment type="similarity">
    <text evidence="3">Belongs to the wax synthase family.</text>
</comment>
<evidence type="ECO:0000259" key="9">
    <source>
        <dbReference type="Pfam" id="PF13813"/>
    </source>
</evidence>
<evidence type="ECO:0000256" key="6">
    <source>
        <dbReference type="ARBA" id="ARBA00022989"/>
    </source>
</evidence>
<feature type="transmembrane region" description="Helical" evidence="8">
    <location>
        <begin position="167"/>
        <end position="186"/>
    </location>
</feature>
<feature type="transmembrane region" description="Helical" evidence="8">
    <location>
        <begin position="53"/>
        <end position="72"/>
    </location>
</feature>
<reference evidence="11" key="1">
    <citation type="submission" date="2024-06" db="EMBL/GenBank/DDBJ databases">
        <title>Multi-omics analyses provide insights into the biosynthesis of the anticancer antibiotic pleurotin in Hohenbuehelia grisea.</title>
        <authorList>
            <person name="Weaver J.A."/>
            <person name="Alberti F."/>
        </authorList>
    </citation>
    <scope>NUCLEOTIDE SEQUENCE [LARGE SCALE GENOMIC DNA]</scope>
    <source>
        <strain evidence="11">T-177</strain>
    </source>
</reference>
<keyword evidence="5 8" id="KW-0812">Transmembrane</keyword>
<keyword evidence="11" id="KW-1185">Reference proteome</keyword>
<keyword evidence="4" id="KW-0808">Transferase</keyword>
<evidence type="ECO:0000256" key="8">
    <source>
        <dbReference type="SAM" id="Phobius"/>
    </source>
</evidence>
<comment type="pathway">
    <text evidence="2">Secondary metabolite biosynthesis.</text>
</comment>
<keyword evidence="6 8" id="KW-1133">Transmembrane helix</keyword>
<evidence type="ECO:0000256" key="4">
    <source>
        <dbReference type="ARBA" id="ARBA00022679"/>
    </source>
</evidence>
<dbReference type="Pfam" id="PF13813">
    <property type="entry name" value="MBOAT_2"/>
    <property type="match status" value="1"/>
</dbReference>
<feature type="transmembrane region" description="Helical" evidence="8">
    <location>
        <begin position="284"/>
        <end position="305"/>
    </location>
</feature>
<dbReference type="Proteomes" id="UP001556367">
    <property type="component" value="Unassembled WGS sequence"/>
</dbReference>
<protein>
    <recommendedName>
        <fullName evidence="9">Wax synthase domain-containing protein</fullName>
    </recommendedName>
</protein>
<gene>
    <name evidence="10" type="ORF">HGRIS_006321</name>
</gene>
<accession>A0ABR3K185</accession>
<dbReference type="EMBL" id="JASNQZ010000001">
    <property type="protein sequence ID" value="KAL0961365.1"/>
    <property type="molecule type" value="Genomic_DNA"/>
</dbReference>
<sequence>MTAIYDALPRAFRAIVPRPEDRIPVTPLTGIHAGLASLPLVLLAYLARRPQTYVLRLLVLPIAVLPLIHVSFGNVWTIPSLNVYNWGQSYRTGLLVEVLVAKALEIALTKQGMLKHDEKTLHPDTRASESLRSALALLCTTRGLSFKFSGGTHGPPPKRPQERFGMVFDLITFIAVLVFNTPASAWPPVMDNPWVANSLHELWSLRWHQLLRRTFYVFGGIPGFYLAGPFGMLFGTFLASGLFHETSIYAMGKGLDPHPVLFFAIQAPLMVGERMWRQVTGRRVGGALGRAWVYFVIFVVAQPMVDSWHRRGLGGGMVIPPFLSPARLVVLPLLQHTSSRTIDSLGNIIGSGNNSRTM</sequence>
<dbReference type="PANTHER" id="PTHR31595:SF57">
    <property type="entry name" value="OS04G0481900 PROTEIN"/>
    <property type="match status" value="1"/>
</dbReference>
<feature type="transmembrane region" description="Helical" evidence="8">
    <location>
        <begin position="28"/>
        <end position="46"/>
    </location>
</feature>
<evidence type="ECO:0000256" key="1">
    <source>
        <dbReference type="ARBA" id="ARBA00004141"/>
    </source>
</evidence>
<comment type="caution">
    <text evidence="10">The sequence shown here is derived from an EMBL/GenBank/DDBJ whole genome shotgun (WGS) entry which is preliminary data.</text>
</comment>
<name>A0ABR3K185_9AGAR</name>